<evidence type="ECO:0000313" key="7">
    <source>
        <dbReference type="Proteomes" id="UP000230069"/>
    </source>
</evidence>
<gene>
    <name evidence="6" type="ORF">AQUCO_00900441v1</name>
</gene>
<dbReference type="CDD" id="cd00183">
    <property type="entry name" value="TFIIS_I"/>
    <property type="match status" value="1"/>
</dbReference>
<dbReference type="GO" id="GO:0005634">
    <property type="term" value="C:nucleus"/>
    <property type="evidence" value="ECO:0007669"/>
    <property type="project" value="UniProtKB-SubCell"/>
</dbReference>
<reference evidence="6 7" key="1">
    <citation type="submission" date="2017-09" db="EMBL/GenBank/DDBJ databases">
        <title>WGS assembly of Aquilegia coerulea Goldsmith.</title>
        <authorList>
            <person name="Hodges S."/>
            <person name="Kramer E."/>
            <person name="Nordborg M."/>
            <person name="Tomkins J."/>
            <person name="Borevitz J."/>
            <person name="Derieg N."/>
            <person name="Yan J."/>
            <person name="Mihaltcheva S."/>
            <person name="Hayes R.D."/>
            <person name="Rokhsar D."/>
        </authorList>
    </citation>
    <scope>NUCLEOTIDE SEQUENCE [LARGE SCALE GENOMIC DNA]</scope>
    <source>
        <strain evidence="7">cv. Goldsmith</strain>
    </source>
</reference>
<dbReference type="OrthoDB" id="44867at2759"/>
<organism evidence="6 7">
    <name type="scientific">Aquilegia coerulea</name>
    <name type="common">Rocky mountain columbine</name>
    <dbReference type="NCBI Taxonomy" id="218851"/>
    <lineage>
        <taxon>Eukaryota</taxon>
        <taxon>Viridiplantae</taxon>
        <taxon>Streptophyta</taxon>
        <taxon>Embryophyta</taxon>
        <taxon>Tracheophyta</taxon>
        <taxon>Spermatophyta</taxon>
        <taxon>Magnoliopsida</taxon>
        <taxon>Ranunculales</taxon>
        <taxon>Ranunculaceae</taxon>
        <taxon>Thalictroideae</taxon>
        <taxon>Aquilegia</taxon>
    </lineage>
</organism>
<dbReference type="InterPro" id="IPR017923">
    <property type="entry name" value="TFIIS_N"/>
</dbReference>
<dbReference type="AlphaFoldDB" id="A0A2G5EDM5"/>
<dbReference type="PANTHER" id="PTHR46554:SF2">
    <property type="entry name" value="TFIIS N-TERMINAL DOMAIN-CONTAINING PROTEIN"/>
    <property type="match status" value="1"/>
</dbReference>
<protein>
    <recommendedName>
        <fullName evidence="5">TFIIS N-terminal domain-containing protein</fullName>
    </recommendedName>
</protein>
<evidence type="ECO:0000259" key="5">
    <source>
        <dbReference type="PROSITE" id="PS51319"/>
    </source>
</evidence>
<dbReference type="Gene3D" id="1.20.930.10">
    <property type="entry name" value="Conserved domain common to transcription factors TFIIS, elongin A, CRSP70"/>
    <property type="match status" value="1"/>
</dbReference>
<feature type="region of interest" description="Disordered" evidence="4">
    <location>
        <begin position="423"/>
        <end position="449"/>
    </location>
</feature>
<sequence length="449" mass="50329">MAMDSSSIDQWRQYFRTAPGNIFEVIENAIQVAALDYPEEFRIRRDQIAEKLYLSQLTWCSGCDGVEITAPKEENVGDFKSRCGFDGNGGNSDAIEGKGSKVNSSINDNGNMNLNHTSNYRYQEAEVLTEEIEKENEIVEEVLRIKELLSKSDDQAEDVIVDSLRKLQSMSLSVESLQATKIGMTVNHFRRHRSKCISNFARFLIKVWKDLVDEWINVVPDIKGGKGSPDSVNPSVVEEGLPSPPLDEGAFLATQTSSMELSRFFDGMDEDGNFRNCNETNTHNENERKTTVQNHRISMRKMQPSTAGNVGTMANQAQHMGKQKSVNKQTKLSNTDVAATRPPKIILRHKVSDDTKLRQELDAAGAQKMSPSGQQDNSKYLDEKADQLKLEAAKRKLHKGYQQAENAKKQRTIQVMELHEVPKQGLGPGNAQIRQGNHNGNFSNGRGRR</sequence>
<dbReference type="InterPro" id="IPR003617">
    <property type="entry name" value="TFIIS/CRSP70_N_sub"/>
</dbReference>
<proteinExistence type="predicted"/>
<dbReference type="EMBL" id="KZ305026">
    <property type="protein sequence ID" value="PIA53849.1"/>
    <property type="molecule type" value="Genomic_DNA"/>
</dbReference>
<dbReference type="EMBL" id="KZ305026">
    <property type="protein sequence ID" value="PIA53852.1"/>
    <property type="molecule type" value="Genomic_DNA"/>
</dbReference>
<feature type="compositionally biased region" description="Polar residues" evidence="4">
    <location>
        <begin position="432"/>
        <end position="449"/>
    </location>
</feature>
<evidence type="ECO:0000256" key="2">
    <source>
        <dbReference type="ARBA" id="ARBA00023242"/>
    </source>
</evidence>
<dbReference type="Proteomes" id="UP000230069">
    <property type="component" value="Unassembled WGS sequence"/>
</dbReference>
<dbReference type="SUPFAM" id="SSF47676">
    <property type="entry name" value="Conserved domain common to transcription factors TFIIS, elongin A, CRSP70"/>
    <property type="match status" value="1"/>
</dbReference>
<dbReference type="PANTHER" id="PTHR46554">
    <property type="entry name" value="MEDIATOR OF RNA POLYMERASE II TRANSCRIPTION SUBUNIT 26A-RELATED"/>
    <property type="match status" value="1"/>
</dbReference>
<dbReference type="SMART" id="SM00509">
    <property type="entry name" value="TFS2N"/>
    <property type="match status" value="1"/>
</dbReference>
<evidence type="ECO:0000313" key="6">
    <source>
        <dbReference type="EMBL" id="PIA53852.1"/>
    </source>
</evidence>
<evidence type="ECO:0000256" key="4">
    <source>
        <dbReference type="SAM" id="MobiDB-lite"/>
    </source>
</evidence>
<keyword evidence="2 3" id="KW-0539">Nucleus</keyword>
<keyword evidence="7" id="KW-1185">Reference proteome</keyword>
<dbReference type="Pfam" id="PF08711">
    <property type="entry name" value="Med26"/>
    <property type="match status" value="1"/>
</dbReference>
<feature type="domain" description="TFIIS N-terminal" evidence="5">
    <location>
        <begin position="140"/>
        <end position="215"/>
    </location>
</feature>
<dbReference type="InterPro" id="IPR035441">
    <property type="entry name" value="TFIIS/LEDGF_dom_sf"/>
</dbReference>
<dbReference type="FunCoup" id="A0A2G5EDM5">
    <property type="interactions" value="2054"/>
</dbReference>
<dbReference type="PROSITE" id="PS51319">
    <property type="entry name" value="TFIIS_N"/>
    <property type="match status" value="1"/>
</dbReference>
<evidence type="ECO:0000256" key="3">
    <source>
        <dbReference type="PROSITE-ProRule" id="PRU00649"/>
    </source>
</evidence>
<name>A0A2G5EDM5_AQUCA</name>
<evidence type="ECO:0000256" key="1">
    <source>
        <dbReference type="ARBA" id="ARBA00004123"/>
    </source>
</evidence>
<accession>A0A2G5EDM5</accession>
<comment type="subcellular location">
    <subcellularLocation>
        <location evidence="1 3">Nucleus</location>
    </subcellularLocation>
</comment>